<dbReference type="GO" id="GO:0051082">
    <property type="term" value="F:unfolded protein binding"/>
    <property type="evidence" value="ECO:0007669"/>
    <property type="project" value="InterPro"/>
</dbReference>
<dbReference type="HOGENOM" id="CLU_054493_1_0_0"/>
<accession>D3SMY1</accession>
<dbReference type="eggNOG" id="COG1281">
    <property type="taxonomic scope" value="Bacteria"/>
</dbReference>
<proteinExistence type="predicted"/>
<reference evidence="7" key="1">
    <citation type="journal article" date="2010" name="Stand. Genomic Sci.">
        <title>Complete genome sequence of Thermocrinis albus type strain (HI 11/12T).</title>
        <authorList>
            <person name="Wirth R."/>
            <person name="Sikorski J."/>
            <person name="Brambilla E."/>
            <person name="Misra M."/>
            <person name="Lapidus A."/>
            <person name="Copeland A."/>
            <person name="Nolan M."/>
            <person name="Lucas S."/>
            <person name="Chen F."/>
            <person name="Tice H."/>
            <person name="Cheng J.F."/>
            <person name="Han C."/>
            <person name="Detter J.C."/>
            <person name="Tapia R."/>
            <person name="Bruce D."/>
            <person name="Goodwin L."/>
            <person name="Pitluck S."/>
            <person name="Pati A."/>
            <person name="Anderson I."/>
            <person name="Ivanova N."/>
            <person name="Mavromatis K."/>
            <person name="Mikhailova N."/>
            <person name="Chen A."/>
            <person name="Palaniappan K."/>
            <person name="Bilek Y."/>
            <person name="Hader T."/>
            <person name="Land M."/>
            <person name="Hauser L."/>
            <person name="Chang Y.J."/>
            <person name="Jeffries C.D."/>
            <person name="Tindall B.J."/>
            <person name="Rohde M."/>
            <person name="Goker M."/>
            <person name="Bristow J."/>
            <person name="Eisen J.A."/>
            <person name="Markowitz V."/>
            <person name="Hugenholtz P."/>
            <person name="Kyrpides N.C."/>
            <person name="Klenk H.P."/>
        </authorList>
    </citation>
    <scope>NUCLEOTIDE SEQUENCE [LARGE SCALE GENOMIC DNA]</scope>
    <source>
        <strain evidence="7">DSM 14484 / JCM 11386 / HI 11/12</strain>
    </source>
</reference>
<dbReference type="InterPro" id="IPR016153">
    <property type="entry name" value="Heat_shock_Hsp33_N"/>
</dbReference>
<dbReference type="AlphaFoldDB" id="D3SMY1"/>
<dbReference type="PIRSF" id="PIRSF005261">
    <property type="entry name" value="Heat_shock_Hsp33"/>
    <property type="match status" value="1"/>
</dbReference>
<evidence type="ECO:0000256" key="1">
    <source>
        <dbReference type="ARBA" id="ARBA00022490"/>
    </source>
</evidence>
<dbReference type="PANTHER" id="PTHR30111">
    <property type="entry name" value="33 KDA CHAPERONIN"/>
    <property type="match status" value="1"/>
</dbReference>
<dbReference type="InterPro" id="IPR000397">
    <property type="entry name" value="Heat_shock_Hsp33"/>
</dbReference>
<evidence type="ECO:0000256" key="4">
    <source>
        <dbReference type="ARBA" id="ARBA00023186"/>
    </source>
</evidence>
<dbReference type="RefSeq" id="WP_012992517.1">
    <property type="nucleotide sequence ID" value="NC_013894.1"/>
</dbReference>
<keyword evidence="2" id="KW-0862">Zinc</keyword>
<keyword evidence="1" id="KW-0963">Cytoplasm</keyword>
<gene>
    <name evidence="6" type="ordered locus">Thal_1482</name>
</gene>
<dbReference type="PANTHER" id="PTHR30111:SF1">
    <property type="entry name" value="33 KDA CHAPERONIN"/>
    <property type="match status" value="1"/>
</dbReference>
<dbReference type="GO" id="GO:0005737">
    <property type="term" value="C:cytoplasm"/>
    <property type="evidence" value="ECO:0007669"/>
    <property type="project" value="InterPro"/>
</dbReference>
<keyword evidence="5" id="KW-0676">Redox-active center</keyword>
<evidence type="ECO:0000256" key="2">
    <source>
        <dbReference type="ARBA" id="ARBA00022833"/>
    </source>
</evidence>
<evidence type="ECO:0000313" key="6">
    <source>
        <dbReference type="EMBL" id="ADC90111.1"/>
    </source>
</evidence>
<dbReference type="Proteomes" id="UP000002043">
    <property type="component" value="Chromosome"/>
</dbReference>
<dbReference type="SUPFAM" id="SSF64397">
    <property type="entry name" value="Hsp33 domain"/>
    <property type="match status" value="1"/>
</dbReference>
<protein>
    <submittedName>
        <fullName evidence="6">Hsp33 protein</fullName>
    </submittedName>
</protein>
<dbReference type="OrthoDB" id="9776534at2"/>
<dbReference type="SUPFAM" id="SSF118352">
    <property type="entry name" value="HSP33 redox switch-like"/>
    <property type="match status" value="1"/>
</dbReference>
<evidence type="ECO:0000313" key="7">
    <source>
        <dbReference type="Proteomes" id="UP000002043"/>
    </source>
</evidence>
<dbReference type="GO" id="GO:0042026">
    <property type="term" value="P:protein refolding"/>
    <property type="evidence" value="ECO:0007669"/>
    <property type="project" value="TreeGrafter"/>
</dbReference>
<organism evidence="6 7">
    <name type="scientific">Thermocrinis albus (strain DSM 14484 / JCM 11386 / HI 11/12)</name>
    <dbReference type="NCBI Taxonomy" id="638303"/>
    <lineage>
        <taxon>Bacteria</taxon>
        <taxon>Pseudomonadati</taxon>
        <taxon>Aquificota</taxon>
        <taxon>Aquificia</taxon>
        <taxon>Aquificales</taxon>
        <taxon>Aquificaceae</taxon>
        <taxon>Thermocrinis</taxon>
    </lineage>
</organism>
<name>D3SMY1_THEAH</name>
<dbReference type="Pfam" id="PF01430">
    <property type="entry name" value="HSP33"/>
    <property type="match status" value="1"/>
</dbReference>
<dbReference type="InterPro" id="IPR016154">
    <property type="entry name" value="Heat_shock_Hsp33_C"/>
</dbReference>
<keyword evidence="3" id="KW-1015">Disulfide bond</keyword>
<dbReference type="Gene3D" id="3.90.1280.10">
    <property type="entry name" value="HSP33 redox switch-like"/>
    <property type="match status" value="1"/>
</dbReference>
<evidence type="ECO:0000256" key="5">
    <source>
        <dbReference type="ARBA" id="ARBA00023284"/>
    </source>
</evidence>
<keyword evidence="7" id="KW-1185">Reference proteome</keyword>
<sequence>MLYRELNDESRKELRDYFEDRDYMVIAVPRHEPIRMYVVRANRTVETARRVHNLAPPEALLLGEALLAALLLSSLVKHATHQKVLFKLNLEEGSVVAEADGKGRVRGFIEGQVTGYWKGDLTVIKELRLGVPYTSIVPVVGNSVKDTLQYYFHQSEQIKTVVDMAVKLDDEGRVRFAGAYMVQMMGGTSPKAEELMEKRLKELPPLEKFLEEGKRPEDIATEVLGDMEPRLVGLKEVEYYCPCTEDIAKASLLLLSEEELNEVLQQGPAEVVCKFCGRIYRFTREELML</sequence>
<dbReference type="EMBL" id="CP001931">
    <property type="protein sequence ID" value="ADC90111.1"/>
    <property type="molecule type" value="Genomic_DNA"/>
</dbReference>
<evidence type="ECO:0000256" key="3">
    <source>
        <dbReference type="ARBA" id="ARBA00023157"/>
    </source>
</evidence>
<dbReference type="GO" id="GO:0044183">
    <property type="term" value="F:protein folding chaperone"/>
    <property type="evidence" value="ECO:0007669"/>
    <property type="project" value="TreeGrafter"/>
</dbReference>
<dbReference type="STRING" id="638303.Thal_1482"/>
<keyword evidence="4" id="KW-0143">Chaperone</keyword>
<dbReference type="Gene3D" id="3.55.30.10">
    <property type="entry name" value="Hsp33 domain"/>
    <property type="match status" value="1"/>
</dbReference>
<dbReference type="KEGG" id="tal:Thal_1482"/>